<reference evidence="1" key="1">
    <citation type="journal article" date="2014" name="Front. Microbiol.">
        <title>High frequency of phylogenetically diverse reductive dehalogenase-homologous genes in deep subseafloor sedimentary metagenomes.</title>
        <authorList>
            <person name="Kawai M."/>
            <person name="Futagami T."/>
            <person name="Toyoda A."/>
            <person name="Takaki Y."/>
            <person name="Nishi S."/>
            <person name="Hori S."/>
            <person name="Arai W."/>
            <person name="Tsubouchi T."/>
            <person name="Morono Y."/>
            <person name="Uchiyama I."/>
            <person name="Ito T."/>
            <person name="Fujiyama A."/>
            <person name="Inagaki F."/>
            <person name="Takami H."/>
        </authorList>
    </citation>
    <scope>NUCLEOTIDE SEQUENCE</scope>
    <source>
        <strain evidence="1">Expedition CK06-06</strain>
    </source>
</reference>
<protein>
    <submittedName>
        <fullName evidence="1">Uncharacterized protein</fullName>
    </submittedName>
</protein>
<dbReference type="AlphaFoldDB" id="X1L952"/>
<organism evidence="1">
    <name type="scientific">marine sediment metagenome</name>
    <dbReference type="NCBI Taxonomy" id="412755"/>
    <lineage>
        <taxon>unclassified sequences</taxon>
        <taxon>metagenomes</taxon>
        <taxon>ecological metagenomes</taxon>
    </lineage>
</organism>
<accession>X1L952</accession>
<comment type="caution">
    <text evidence="1">The sequence shown here is derived from an EMBL/GenBank/DDBJ whole genome shotgun (WGS) entry which is preliminary data.</text>
</comment>
<gene>
    <name evidence="1" type="ORF">S06H3_09368</name>
</gene>
<evidence type="ECO:0000313" key="1">
    <source>
        <dbReference type="EMBL" id="GAI15568.1"/>
    </source>
</evidence>
<feature type="non-terminal residue" evidence="1">
    <location>
        <position position="1"/>
    </location>
</feature>
<sequence>WTRHFPTSLVAEATLSSKRKEFITVSGSPRE</sequence>
<name>X1L952_9ZZZZ</name>
<proteinExistence type="predicted"/>
<dbReference type="EMBL" id="BARV01004115">
    <property type="protein sequence ID" value="GAI15568.1"/>
    <property type="molecule type" value="Genomic_DNA"/>
</dbReference>